<dbReference type="EMBL" id="LAZR01005838">
    <property type="protein sequence ID" value="KKM96754.1"/>
    <property type="molecule type" value="Genomic_DNA"/>
</dbReference>
<protein>
    <recommendedName>
        <fullName evidence="2">DUF2786 domain-containing protein</fullName>
    </recommendedName>
</protein>
<name>A0A0F9LNW2_9ZZZZ</name>
<feature type="domain" description="DUF2786" evidence="2">
    <location>
        <begin position="7"/>
        <end position="43"/>
    </location>
</feature>
<sequence length="235" mass="26204">MADKRNILDLVQKCLNLGKSPNENEAAVAIATAQALIEKYNLSDEDLRREETTSTTQAKMVNIPVPIGQSEWKRYLLNCIASQHFCKTVISGKNLHFLGREVNVYASLMISSWIIPQLENLAFFEAHTYTGPESKLRYRNSVLWGASTTIYKRLQESRAERITHSTNLKALIVNLATETTNYTREQYPRLTTHGGSDTPLSGEGYARGRAAGESIDLHGSRHQIEGGPKLLPSGE</sequence>
<dbReference type="Pfam" id="PF10979">
    <property type="entry name" value="DUF2786"/>
    <property type="match status" value="1"/>
</dbReference>
<evidence type="ECO:0000313" key="3">
    <source>
        <dbReference type="EMBL" id="KKM96754.1"/>
    </source>
</evidence>
<evidence type="ECO:0000256" key="1">
    <source>
        <dbReference type="SAM" id="MobiDB-lite"/>
    </source>
</evidence>
<proteinExistence type="predicted"/>
<reference evidence="3" key="1">
    <citation type="journal article" date="2015" name="Nature">
        <title>Complex archaea that bridge the gap between prokaryotes and eukaryotes.</title>
        <authorList>
            <person name="Spang A."/>
            <person name="Saw J.H."/>
            <person name="Jorgensen S.L."/>
            <person name="Zaremba-Niedzwiedzka K."/>
            <person name="Martijn J."/>
            <person name="Lind A.E."/>
            <person name="van Eijk R."/>
            <person name="Schleper C."/>
            <person name="Guy L."/>
            <person name="Ettema T.J."/>
        </authorList>
    </citation>
    <scope>NUCLEOTIDE SEQUENCE</scope>
</reference>
<feature type="region of interest" description="Disordered" evidence="1">
    <location>
        <begin position="215"/>
        <end position="235"/>
    </location>
</feature>
<dbReference type="InterPro" id="IPR024498">
    <property type="entry name" value="DUF2786"/>
</dbReference>
<feature type="compositionally biased region" description="Basic and acidic residues" evidence="1">
    <location>
        <begin position="215"/>
        <end position="224"/>
    </location>
</feature>
<comment type="caution">
    <text evidence="3">The sequence shown here is derived from an EMBL/GenBank/DDBJ whole genome shotgun (WGS) entry which is preliminary data.</text>
</comment>
<organism evidence="3">
    <name type="scientific">marine sediment metagenome</name>
    <dbReference type="NCBI Taxonomy" id="412755"/>
    <lineage>
        <taxon>unclassified sequences</taxon>
        <taxon>metagenomes</taxon>
        <taxon>ecological metagenomes</taxon>
    </lineage>
</organism>
<evidence type="ECO:0000259" key="2">
    <source>
        <dbReference type="Pfam" id="PF10979"/>
    </source>
</evidence>
<gene>
    <name evidence="3" type="ORF">LCGC14_1174910</name>
</gene>
<accession>A0A0F9LNW2</accession>
<dbReference type="AlphaFoldDB" id="A0A0F9LNW2"/>